<name>A0AAI8YK71_9PEZI</name>
<accession>A0AAI8YK71</accession>
<dbReference type="EMBL" id="CAUWAG010000010">
    <property type="protein sequence ID" value="CAJ2507785.1"/>
    <property type="molecule type" value="Genomic_DNA"/>
</dbReference>
<organism evidence="3 4">
    <name type="scientific">Anthostomella pinea</name>
    <dbReference type="NCBI Taxonomy" id="933095"/>
    <lineage>
        <taxon>Eukaryota</taxon>
        <taxon>Fungi</taxon>
        <taxon>Dikarya</taxon>
        <taxon>Ascomycota</taxon>
        <taxon>Pezizomycotina</taxon>
        <taxon>Sordariomycetes</taxon>
        <taxon>Xylariomycetidae</taxon>
        <taxon>Xylariales</taxon>
        <taxon>Xylariaceae</taxon>
        <taxon>Anthostomella</taxon>
    </lineage>
</organism>
<evidence type="ECO:0000313" key="4">
    <source>
        <dbReference type="Proteomes" id="UP001295740"/>
    </source>
</evidence>
<dbReference type="AlphaFoldDB" id="A0AAI8YK71"/>
<evidence type="ECO:0000313" key="3">
    <source>
        <dbReference type="EMBL" id="CAJ2507785.1"/>
    </source>
</evidence>
<proteinExistence type="predicted"/>
<keyword evidence="2" id="KW-0732">Signal</keyword>
<gene>
    <name evidence="3" type="ORF">KHLLAP_LOCUS8253</name>
</gene>
<evidence type="ECO:0000256" key="1">
    <source>
        <dbReference type="SAM" id="MobiDB-lite"/>
    </source>
</evidence>
<dbReference type="Proteomes" id="UP001295740">
    <property type="component" value="Unassembled WGS sequence"/>
</dbReference>
<feature type="compositionally biased region" description="Low complexity" evidence="1">
    <location>
        <begin position="133"/>
        <end position="146"/>
    </location>
</feature>
<evidence type="ECO:0000256" key="2">
    <source>
        <dbReference type="SAM" id="SignalP"/>
    </source>
</evidence>
<reference evidence="3" key="1">
    <citation type="submission" date="2023-10" db="EMBL/GenBank/DDBJ databases">
        <authorList>
            <person name="Hackl T."/>
        </authorList>
    </citation>
    <scope>NUCLEOTIDE SEQUENCE</scope>
</reference>
<protein>
    <submittedName>
        <fullName evidence="3">Uu.00g089710.m01.CDS01</fullName>
    </submittedName>
</protein>
<feature type="signal peptide" evidence="2">
    <location>
        <begin position="1"/>
        <end position="23"/>
    </location>
</feature>
<comment type="caution">
    <text evidence="3">The sequence shown here is derived from an EMBL/GenBank/DDBJ whole genome shotgun (WGS) entry which is preliminary data.</text>
</comment>
<keyword evidence="4" id="KW-1185">Reference proteome</keyword>
<sequence>MHHAALMNIVVAALGFGATHVAATPAGHRSNAGGLEARGVKCLACKAGAGFAIKGVYDHFKGERGKRGIGEFAGDTVEFAAIEKLGSEVCHLSVPSETLEEKLKTVFDAHLGGAPCVSDTKRSEPIESDSAVQPTSTASGAPAATSSGAAAGAQASTSTTFYQQLFTQIFSNGQVTTEVQQLVTQYMGSS</sequence>
<feature type="region of interest" description="Disordered" evidence="1">
    <location>
        <begin position="118"/>
        <end position="146"/>
    </location>
</feature>
<feature type="chain" id="PRO_5042484735" evidence="2">
    <location>
        <begin position="24"/>
        <end position="190"/>
    </location>
</feature>